<dbReference type="Gene3D" id="3.40.50.720">
    <property type="entry name" value="NAD(P)-binding Rossmann-like Domain"/>
    <property type="match status" value="1"/>
</dbReference>
<protein>
    <submittedName>
        <fullName evidence="3">NAD-dependent epimerase/dehydratase family protein</fullName>
    </submittedName>
</protein>
<name>A0ABT3L7L1_9CYAN</name>
<dbReference type="Pfam" id="PF01370">
    <property type="entry name" value="Epimerase"/>
    <property type="match status" value="1"/>
</dbReference>
<evidence type="ECO:0000259" key="2">
    <source>
        <dbReference type="Pfam" id="PF01370"/>
    </source>
</evidence>
<dbReference type="Proteomes" id="UP001526426">
    <property type="component" value="Unassembled WGS sequence"/>
</dbReference>
<organism evidence="3 4">
    <name type="scientific">Spirulina subsalsa FACHB-351</name>
    <dbReference type="NCBI Taxonomy" id="234711"/>
    <lineage>
        <taxon>Bacteria</taxon>
        <taxon>Bacillati</taxon>
        <taxon>Cyanobacteriota</taxon>
        <taxon>Cyanophyceae</taxon>
        <taxon>Spirulinales</taxon>
        <taxon>Spirulinaceae</taxon>
        <taxon>Spirulina</taxon>
    </lineage>
</organism>
<sequence>MTLSKNCLITGGSGYFGSLLLQKLLQKGHNCAVFDLVDADDRPQNVRFYPGDIRDFPRVLDCCQGMDIIYHNVAQVPLAKDKKLFKSVNIQGTENTLQAALQSGVQKVVYTSSSAIFGVPKINPVTESTLPHPQEAYGKAKWEGEKLCNLYMEKGLNIAIIRPRTILGHGRLGIFQILFEWIYQGYNIPVLGKGDNYYQFIHADDLANACILAADQLPSGVYNCGTNRFGTMREVLEQLCYYAKTGSKVKSLPMTPTIWAMNLTSVLGISPLGGYHSLMYGRSMYFDTTKVERELQWKPQYSNLEMFIESYEWYLKNRDLILNHTAGSHHRSAVKQGILRLLKWIL</sequence>
<keyword evidence="4" id="KW-1185">Reference proteome</keyword>
<reference evidence="3 4" key="1">
    <citation type="submission" date="2021-08" db="EMBL/GenBank/DDBJ databases">
        <title>Draft genome sequence of Spirulina subsalsa with high tolerance to salinity and hype-accumulation of phycocyanin.</title>
        <authorList>
            <person name="Pei H."/>
            <person name="Jiang L."/>
        </authorList>
    </citation>
    <scope>NUCLEOTIDE SEQUENCE [LARGE SCALE GENOMIC DNA]</scope>
    <source>
        <strain evidence="3 4">FACHB-351</strain>
    </source>
</reference>
<dbReference type="EMBL" id="JAIHOM010000051">
    <property type="protein sequence ID" value="MCW6036940.1"/>
    <property type="molecule type" value="Genomic_DNA"/>
</dbReference>
<gene>
    <name evidence="3" type="ORF">K4A83_11790</name>
</gene>
<dbReference type="InterPro" id="IPR036291">
    <property type="entry name" value="NAD(P)-bd_dom_sf"/>
</dbReference>
<evidence type="ECO:0000313" key="3">
    <source>
        <dbReference type="EMBL" id="MCW6036940.1"/>
    </source>
</evidence>
<proteinExistence type="inferred from homology"/>
<dbReference type="RefSeq" id="WP_265264765.1">
    <property type="nucleotide sequence ID" value="NZ_JAIHOM010000051.1"/>
</dbReference>
<dbReference type="SUPFAM" id="SSF51735">
    <property type="entry name" value="NAD(P)-binding Rossmann-fold domains"/>
    <property type="match status" value="1"/>
</dbReference>
<dbReference type="InterPro" id="IPR001509">
    <property type="entry name" value="Epimerase_deHydtase"/>
</dbReference>
<dbReference type="PANTHER" id="PTHR43000">
    <property type="entry name" value="DTDP-D-GLUCOSE 4,6-DEHYDRATASE-RELATED"/>
    <property type="match status" value="1"/>
</dbReference>
<comment type="caution">
    <text evidence="3">The sequence shown here is derived from an EMBL/GenBank/DDBJ whole genome shotgun (WGS) entry which is preliminary data.</text>
</comment>
<accession>A0ABT3L7L1</accession>
<evidence type="ECO:0000256" key="1">
    <source>
        <dbReference type="ARBA" id="ARBA00007637"/>
    </source>
</evidence>
<comment type="similarity">
    <text evidence="1">Belongs to the NAD(P)-dependent epimerase/dehydratase family.</text>
</comment>
<feature type="domain" description="NAD-dependent epimerase/dehydratase" evidence="2">
    <location>
        <begin position="8"/>
        <end position="225"/>
    </location>
</feature>
<evidence type="ECO:0000313" key="4">
    <source>
        <dbReference type="Proteomes" id="UP001526426"/>
    </source>
</evidence>